<evidence type="ECO:0000256" key="7">
    <source>
        <dbReference type="SAM" id="Phobius"/>
    </source>
</evidence>
<keyword evidence="4 7" id="KW-0812">Transmembrane</keyword>
<comment type="similarity">
    <text evidence="2">Belongs to the chromate ion transporter (CHR) (TC 2.A.51) family.</text>
</comment>
<feature type="transmembrane region" description="Helical" evidence="7">
    <location>
        <begin position="167"/>
        <end position="187"/>
    </location>
</feature>
<dbReference type="PANTHER" id="PTHR43663">
    <property type="entry name" value="CHROMATE TRANSPORT PROTEIN-RELATED"/>
    <property type="match status" value="1"/>
</dbReference>
<evidence type="ECO:0000256" key="1">
    <source>
        <dbReference type="ARBA" id="ARBA00004651"/>
    </source>
</evidence>
<dbReference type="GO" id="GO:0015109">
    <property type="term" value="F:chromate transmembrane transporter activity"/>
    <property type="evidence" value="ECO:0007669"/>
    <property type="project" value="InterPro"/>
</dbReference>
<evidence type="ECO:0000256" key="5">
    <source>
        <dbReference type="ARBA" id="ARBA00022989"/>
    </source>
</evidence>
<evidence type="ECO:0000256" key="6">
    <source>
        <dbReference type="ARBA" id="ARBA00023136"/>
    </source>
</evidence>
<dbReference type="OrthoDB" id="9788907at2"/>
<organism evidence="8 9">
    <name type="scientific">Eubacterium barkeri</name>
    <name type="common">Clostridium barkeri</name>
    <dbReference type="NCBI Taxonomy" id="1528"/>
    <lineage>
        <taxon>Bacteria</taxon>
        <taxon>Bacillati</taxon>
        <taxon>Bacillota</taxon>
        <taxon>Clostridia</taxon>
        <taxon>Eubacteriales</taxon>
        <taxon>Eubacteriaceae</taxon>
        <taxon>Eubacterium</taxon>
    </lineage>
</organism>
<protein>
    <submittedName>
        <fullName evidence="8">Chromate transporter</fullName>
    </submittedName>
</protein>
<feature type="transmembrane region" description="Helical" evidence="7">
    <location>
        <begin position="77"/>
        <end position="99"/>
    </location>
</feature>
<feature type="transmembrane region" description="Helical" evidence="7">
    <location>
        <begin position="142"/>
        <end position="160"/>
    </location>
</feature>
<keyword evidence="9" id="KW-1185">Reference proteome</keyword>
<keyword evidence="3" id="KW-1003">Cell membrane</keyword>
<feature type="transmembrane region" description="Helical" evidence="7">
    <location>
        <begin position="7"/>
        <end position="29"/>
    </location>
</feature>
<dbReference type="PANTHER" id="PTHR43663:SF1">
    <property type="entry name" value="CHROMATE TRANSPORTER"/>
    <property type="match status" value="1"/>
</dbReference>
<dbReference type="STRING" id="1528.SAMN04488579_11865"/>
<name>A0A1H3HP66_EUBBA</name>
<evidence type="ECO:0000313" key="8">
    <source>
        <dbReference type="EMBL" id="SDY17170.1"/>
    </source>
</evidence>
<sequence length="189" mass="20005">MNIFLDLFLTYFKIGLFTIGGGYAMIPLIQQEVVVNHGWLTMSELTDFIAVAESTPGPFAINTATFVGIKIAGLPGAALTTFGVVLPSLVIILVIAKCFHHFKDNVWVQACLYGMTAVVIGLIAAAIYSLCVEIFAMEGGSLALDIKSLVICALCCVAYFKVKVGPIPLIFIAAAAGLVAYGLLPMLGL</sequence>
<keyword evidence="6 7" id="KW-0472">Membrane</keyword>
<evidence type="ECO:0000313" key="9">
    <source>
        <dbReference type="Proteomes" id="UP000199652"/>
    </source>
</evidence>
<dbReference type="GO" id="GO:0005886">
    <property type="term" value="C:plasma membrane"/>
    <property type="evidence" value="ECO:0007669"/>
    <property type="project" value="UniProtKB-SubCell"/>
</dbReference>
<dbReference type="RefSeq" id="WP_090246263.1">
    <property type="nucleotide sequence ID" value="NZ_FNOU01000018.1"/>
</dbReference>
<evidence type="ECO:0000256" key="3">
    <source>
        <dbReference type="ARBA" id="ARBA00022475"/>
    </source>
</evidence>
<evidence type="ECO:0000256" key="2">
    <source>
        <dbReference type="ARBA" id="ARBA00005262"/>
    </source>
</evidence>
<dbReference type="InterPro" id="IPR003370">
    <property type="entry name" value="Chromate_transpt"/>
</dbReference>
<dbReference type="Pfam" id="PF02417">
    <property type="entry name" value="Chromate_transp"/>
    <property type="match status" value="1"/>
</dbReference>
<dbReference type="Proteomes" id="UP000199652">
    <property type="component" value="Unassembled WGS sequence"/>
</dbReference>
<dbReference type="InterPro" id="IPR052518">
    <property type="entry name" value="CHR_Transporter"/>
</dbReference>
<dbReference type="EMBL" id="FNOU01000018">
    <property type="protein sequence ID" value="SDY17170.1"/>
    <property type="molecule type" value="Genomic_DNA"/>
</dbReference>
<keyword evidence="5 7" id="KW-1133">Transmembrane helix</keyword>
<feature type="transmembrane region" description="Helical" evidence="7">
    <location>
        <begin position="111"/>
        <end position="136"/>
    </location>
</feature>
<gene>
    <name evidence="8" type="ORF">SAMN04488579_11865</name>
</gene>
<dbReference type="AlphaFoldDB" id="A0A1H3HP66"/>
<evidence type="ECO:0000256" key="4">
    <source>
        <dbReference type="ARBA" id="ARBA00022692"/>
    </source>
</evidence>
<comment type="subcellular location">
    <subcellularLocation>
        <location evidence="1">Cell membrane</location>
        <topology evidence="1">Multi-pass membrane protein</topology>
    </subcellularLocation>
</comment>
<accession>A0A1H3HP66</accession>
<proteinExistence type="inferred from homology"/>
<reference evidence="9" key="1">
    <citation type="submission" date="2016-10" db="EMBL/GenBank/DDBJ databases">
        <authorList>
            <person name="Varghese N."/>
            <person name="Submissions S."/>
        </authorList>
    </citation>
    <scope>NUCLEOTIDE SEQUENCE [LARGE SCALE GENOMIC DNA]</scope>
    <source>
        <strain evidence="9">VPI 5359</strain>
    </source>
</reference>